<evidence type="ECO:0000256" key="2">
    <source>
        <dbReference type="ARBA" id="ARBA00005179"/>
    </source>
</evidence>
<evidence type="ECO:0000313" key="11">
    <source>
        <dbReference type="EMBL" id="KAF9935530.1"/>
    </source>
</evidence>
<dbReference type="AlphaFoldDB" id="A0A9P6INU8"/>
<dbReference type="GO" id="GO:0016020">
    <property type="term" value="C:membrane"/>
    <property type="evidence" value="ECO:0007669"/>
    <property type="project" value="UniProtKB-SubCell"/>
</dbReference>
<evidence type="ECO:0000256" key="4">
    <source>
        <dbReference type="ARBA" id="ARBA00022679"/>
    </source>
</evidence>
<feature type="transmembrane region" description="Helical" evidence="9">
    <location>
        <begin position="127"/>
        <end position="149"/>
    </location>
</feature>
<feature type="transmembrane region" description="Helical" evidence="9">
    <location>
        <begin position="405"/>
        <end position="424"/>
    </location>
</feature>
<feature type="transmembrane region" description="Helical" evidence="9">
    <location>
        <begin position="378"/>
        <end position="399"/>
    </location>
</feature>
<comment type="pathway">
    <text evidence="2">Secondary metabolite biosynthesis.</text>
</comment>
<feature type="domain" description="Wax synthase" evidence="10">
    <location>
        <begin position="326"/>
        <end position="409"/>
    </location>
</feature>
<feature type="transmembrane region" description="Helical" evidence="9">
    <location>
        <begin position="445"/>
        <end position="467"/>
    </location>
</feature>
<name>A0A9P6INU8_9FUNG</name>
<dbReference type="PANTHER" id="PTHR31595">
    <property type="entry name" value="LONG-CHAIN-ALCOHOL O-FATTY-ACYLTRANSFERASE 3-RELATED"/>
    <property type="match status" value="1"/>
</dbReference>
<dbReference type="OrthoDB" id="1077582at2759"/>
<evidence type="ECO:0000256" key="6">
    <source>
        <dbReference type="ARBA" id="ARBA00022989"/>
    </source>
</evidence>
<comment type="caution">
    <text evidence="11">The sequence shown here is derived from an EMBL/GenBank/DDBJ whole genome shotgun (WGS) entry which is preliminary data.</text>
</comment>
<dbReference type="InterPro" id="IPR032805">
    <property type="entry name" value="Wax_synthase_dom"/>
</dbReference>
<evidence type="ECO:0000256" key="8">
    <source>
        <dbReference type="SAM" id="MobiDB-lite"/>
    </source>
</evidence>
<dbReference type="Proteomes" id="UP000749646">
    <property type="component" value="Unassembled WGS sequence"/>
</dbReference>
<dbReference type="PANTHER" id="PTHR31595:SF57">
    <property type="entry name" value="OS04G0481900 PROTEIN"/>
    <property type="match status" value="1"/>
</dbReference>
<evidence type="ECO:0000313" key="12">
    <source>
        <dbReference type="Proteomes" id="UP000749646"/>
    </source>
</evidence>
<keyword evidence="4" id="KW-0808">Transferase</keyword>
<sequence length="490" mass="57020">MASVSFLSSLFKQVFSNETLNTKASSFSSHVAKHPWTKIRPFSSWTWTSDTKLFALLTTKSSTHLFPPPKSVPDGYYLGLSIFYVISLYGLLISPYPRTTRTKQIIAFPILFAMVLQPLFFNCPTPFFHMVMSVIGFAVGTRMVDLYFVQPWTGIPSRYSLEGTPMDADARSKKDLDSDDNENQDRITVKQPGHHHQPSIRKEEFLMWDKKRFRLEMWAPLRRFSVRKDPTVPSQIMDKKQLFLLSFGYNALFVFVLFAIYPYSYEDLQRMDLIQHAFAMVGFGIFIFVQIVGLCVTTALIYSMVTGCPVDTSEWQMLRNKLPCFALTPAEFWLNWQTIFRYLWVDLGFLPVRRLCDQHLGPHRVGGVRFAKMIRETLPVLMVFTLSGIMHAYIVYAVWRESVWSQLFYFITQGVAVVLTKAVERSWFGIMIHRTFIKGSRPVRWVLQCLGLLMMGIFHMITLPIFMEPYKKSEMWKELGRSILWWIFGN</sequence>
<gene>
    <name evidence="11" type="ORF">BGZ65_003321</name>
</gene>
<evidence type="ECO:0000256" key="3">
    <source>
        <dbReference type="ARBA" id="ARBA00007282"/>
    </source>
</evidence>
<evidence type="ECO:0000256" key="1">
    <source>
        <dbReference type="ARBA" id="ARBA00004141"/>
    </source>
</evidence>
<evidence type="ECO:0000256" key="5">
    <source>
        <dbReference type="ARBA" id="ARBA00022692"/>
    </source>
</evidence>
<comment type="similarity">
    <text evidence="3">Belongs to the wax synthase family.</text>
</comment>
<keyword evidence="5 9" id="KW-0812">Transmembrane</keyword>
<dbReference type="GO" id="GO:0008374">
    <property type="term" value="F:O-acyltransferase activity"/>
    <property type="evidence" value="ECO:0007669"/>
    <property type="project" value="InterPro"/>
</dbReference>
<dbReference type="EMBL" id="JAAAHW010009869">
    <property type="protein sequence ID" value="KAF9935530.1"/>
    <property type="molecule type" value="Genomic_DNA"/>
</dbReference>
<organism evidence="11 12">
    <name type="scientific">Modicella reniformis</name>
    <dbReference type="NCBI Taxonomy" id="1440133"/>
    <lineage>
        <taxon>Eukaryota</taxon>
        <taxon>Fungi</taxon>
        <taxon>Fungi incertae sedis</taxon>
        <taxon>Mucoromycota</taxon>
        <taxon>Mortierellomycotina</taxon>
        <taxon>Mortierellomycetes</taxon>
        <taxon>Mortierellales</taxon>
        <taxon>Mortierellaceae</taxon>
        <taxon>Modicella</taxon>
    </lineage>
</organism>
<keyword evidence="7 9" id="KW-0472">Membrane</keyword>
<dbReference type="Pfam" id="PF13813">
    <property type="entry name" value="MBOAT_2"/>
    <property type="match status" value="1"/>
</dbReference>
<feature type="transmembrane region" description="Helical" evidence="9">
    <location>
        <begin position="105"/>
        <end position="121"/>
    </location>
</feature>
<proteinExistence type="inferred from homology"/>
<accession>A0A9P6INU8</accession>
<evidence type="ECO:0000256" key="9">
    <source>
        <dbReference type="SAM" id="Phobius"/>
    </source>
</evidence>
<feature type="transmembrane region" description="Helical" evidence="9">
    <location>
        <begin position="273"/>
        <end position="296"/>
    </location>
</feature>
<reference evidence="11" key="1">
    <citation type="journal article" date="2020" name="Fungal Divers.">
        <title>Resolving the Mortierellaceae phylogeny through synthesis of multi-gene phylogenetics and phylogenomics.</title>
        <authorList>
            <person name="Vandepol N."/>
            <person name="Liber J."/>
            <person name="Desiro A."/>
            <person name="Na H."/>
            <person name="Kennedy M."/>
            <person name="Barry K."/>
            <person name="Grigoriev I.V."/>
            <person name="Miller A.N."/>
            <person name="O'Donnell K."/>
            <person name="Stajich J.E."/>
            <person name="Bonito G."/>
        </authorList>
    </citation>
    <scope>NUCLEOTIDE SEQUENCE</scope>
    <source>
        <strain evidence="11">MES-2147</strain>
    </source>
</reference>
<keyword evidence="12" id="KW-1185">Reference proteome</keyword>
<dbReference type="InterPro" id="IPR044851">
    <property type="entry name" value="Wax_synthase"/>
</dbReference>
<dbReference type="GO" id="GO:0006629">
    <property type="term" value="P:lipid metabolic process"/>
    <property type="evidence" value="ECO:0007669"/>
    <property type="project" value="InterPro"/>
</dbReference>
<evidence type="ECO:0000256" key="7">
    <source>
        <dbReference type="ARBA" id="ARBA00023136"/>
    </source>
</evidence>
<keyword evidence="6 9" id="KW-1133">Transmembrane helix</keyword>
<comment type="subcellular location">
    <subcellularLocation>
        <location evidence="1">Membrane</location>
        <topology evidence="1">Multi-pass membrane protein</topology>
    </subcellularLocation>
</comment>
<feature type="transmembrane region" description="Helical" evidence="9">
    <location>
        <begin position="75"/>
        <end position="93"/>
    </location>
</feature>
<protein>
    <recommendedName>
        <fullName evidence="10">Wax synthase domain-containing protein</fullName>
    </recommendedName>
</protein>
<feature type="region of interest" description="Disordered" evidence="8">
    <location>
        <begin position="163"/>
        <end position="197"/>
    </location>
</feature>
<feature type="transmembrane region" description="Helical" evidence="9">
    <location>
        <begin position="242"/>
        <end position="261"/>
    </location>
</feature>
<evidence type="ECO:0000259" key="10">
    <source>
        <dbReference type="Pfam" id="PF13813"/>
    </source>
</evidence>